<name>A0ABQ9F327_TEGGR</name>
<evidence type="ECO:0000313" key="1">
    <source>
        <dbReference type="EMBL" id="KAJ8309990.1"/>
    </source>
</evidence>
<dbReference type="Proteomes" id="UP001217089">
    <property type="component" value="Unassembled WGS sequence"/>
</dbReference>
<proteinExistence type="predicted"/>
<reference evidence="1 2" key="1">
    <citation type="submission" date="2022-12" db="EMBL/GenBank/DDBJ databases">
        <title>Chromosome-level genome of Tegillarca granosa.</title>
        <authorList>
            <person name="Kim J."/>
        </authorList>
    </citation>
    <scope>NUCLEOTIDE SEQUENCE [LARGE SCALE GENOMIC DNA]</scope>
    <source>
        <strain evidence="1">Teg-2019</strain>
        <tissue evidence="1">Adductor muscle</tissue>
    </source>
</reference>
<comment type="caution">
    <text evidence="1">The sequence shown here is derived from an EMBL/GenBank/DDBJ whole genome shotgun (WGS) entry which is preliminary data.</text>
</comment>
<keyword evidence="2" id="KW-1185">Reference proteome</keyword>
<gene>
    <name evidence="1" type="ORF">KUTeg_011855</name>
</gene>
<accession>A0ABQ9F327</accession>
<organism evidence="1 2">
    <name type="scientific">Tegillarca granosa</name>
    <name type="common">Malaysian cockle</name>
    <name type="synonym">Anadara granosa</name>
    <dbReference type="NCBI Taxonomy" id="220873"/>
    <lineage>
        <taxon>Eukaryota</taxon>
        <taxon>Metazoa</taxon>
        <taxon>Spiralia</taxon>
        <taxon>Lophotrochozoa</taxon>
        <taxon>Mollusca</taxon>
        <taxon>Bivalvia</taxon>
        <taxon>Autobranchia</taxon>
        <taxon>Pteriomorphia</taxon>
        <taxon>Arcoida</taxon>
        <taxon>Arcoidea</taxon>
        <taxon>Arcidae</taxon>
        <taxon>Tegillarca</taxon>
    </lineage>
</organism>
<sequence length="106" mass="11936">MIYSHAYSASTLPPSTSAVLKYLYDFAHHKAFMVKSDGCYEYHMNHHEVLQAQDNNLRHLLEAKMVEALANATVHEIGHHSIDHLSSEIKTACASVPVYSFESHPN</sequence>
<dbReference type="EMBL" id="JARBDR010000640">
    <property type="protein sequence ID" value="KAJ8309990.1"/>
    <property type="molecule type" value="Genomic_DNA"/>
</dbReference>
<evidence type="ECO:0000313" key="2">
    <source>
        <dbReference type="Proteomes" id="UP001217089"/>
    </source>
</evidence>
<protein>
    <submittedName>
        <fullName evidence="1">Uncharacterized protein</fullName>
    </submittedName>
</protein>